<dbReference type="PROSITE" id="PS51806">
    <property type="entry name" value="DOG1"/>
    <property type="match status" value="1"/>
</dbReference>
<feature type="region of interest" description="Disordered" evidence="1">
    <location>
        <begin position="289"/>
        <end position="323"/>
    </location>
</feature>
<sequence length="323" mass="36444">MASTLVQNTVSAAPEHESFQDFFESWISEQNRDLQELISASQARAADRNDHHEESSSRSLLTCKGEVGNQEQVVEENVVRPLINRVVRHYENYYRIKHEWVQKDVLSMLTPSWRSSLEEAFLWIGGWRPSMAFHLLYSKAGIQLEARLADIIRGLSTGDLADLSASQLANVDELHRRTLREEKEVTEKMAEHQETVADSSMVELSHVVTELIRNSESNQNNDDELEDRIESTLAPKEAGLETIMEKADDLRVRTLKGVIDILTPSQAVDFLIAAAELHLRLHDWGKKKDMNQNNQVQDPQGTHDHQYIGSPVAATAGGSGEEP</sequence>
<accession>A0AAD4XEH3</accession>
<dbReference type="GO" id="GO:0043565">
    <property type="term" value="F:sequence-specific DNA binding"/>
    <property type="evidence" value="ECO:0007669"/>
    <property type="project" value="InterPro"/>
</dbReference>
<feature type="domain" description="DOG1" evidence="2">
    <location>
        <begin position="16"/>
        <end position="291"/>
    </location>
</feature>
<proteinExistence type="predicted"/>
<evidence type="ECO:0000259" key="2">
    <source>
        <dbReference type="PROSITE" id="PS51806"/>
    </source>
</evidence>
<evidence type="ECO:0000313" key="3">
    <source>
        <dbReference type="EMBL" id="KAI3909400.1"/>
    </source>
</evidence>
<keyword evidence="4" id="KW-1185">Reference proteome</keyword>
<dbReference type="Pfam" id="PF14144">
    <property type="entry name" value="DOG1"/>
    <property type="match status" value="1"/>
</dbReference>
<protein>
    <recommendedName>
        <fullName evidence="2">DOG1 domain-containing protein</fullName>
    </recommendedName>
</protein>
<gene>
    <name evidence="3" type="ORF">MKW98_007924</name>
</gene>
<dbReference type="AlphaFoldDB" id="A0AAD4XEH3"/>
<evidence type="ECO:0000256" key="1">
    <source>
        <dbReference type="SAM" id="MobiDB-lite"/>
    </source>
</evidence>
<dbReference type="PANTHER" id="PTHR46354">
    <property type="entry name" value="DOG1 DOMAIN-CONTAINING PROTEIN"/>
    <property type="match status" value="1"/>
</dbReference>
<dbReference type="Proteomes" id="UP001202328">
    <property type="component" value="Unassembled WGS sequence"/>
</dbReference>
<evidence type="ECO:0000313" key="4">
    <source>
        <dbReference type="Proteomes" id="UP001202328"/>
    </source>
</evidence>
<dbReference type="PANTHER" id="PTHR46354:SF4">
    <property type="entry name" value="PROTEIN DOG1-LIKE 3"/>
    <property type="match status" value="1"/>
</dbReference>
<feature type="compositionally biased region" description="Polar residues" evidence="1">
    <location>
        <begin position="291"/>
        <end position="300"/>
    </location>
</feature>
<dbReference type="GO" id="GO:0006351">
    <property type="term" value="P:DNA-templated transcription"/>
    <property type="evidence" value="ECO:0007669"/>
    <property type="project" value="InterPro"/>
</dbReference>
<dbReference type="EMBL" id="JAJJMB010010320">
    <property type="protein sequence ID" value="KAI3909400.1"/>
    <property type="molecule type" value="Genomic_DNA"/>
</dbReference>
<reference evidence="3" key="1">
    <citation type="submission" date="2022-04" db="EMBL/GenBank/DDBJ databases">
        <title>A functionally conserved STORR gene fusion in Papaver species that diverged 16.8 million years ago.</title>
        <authorList>
            <person name="Catania T."/>
        </authorList>
    </citation>
    <scope>NUCLEOTIDE SEQUENCE</scope>
    <source>
        <strain evidence="3">S-188037</strain>
    </source>
</reference>
<dbReference type="InterPro" id="IPR025422">
    <property type="entry name" value="TGA_domain"/>
</dbReference>
<name>A0AAD4XEH3_9MAGN</name>
<dbReference type="InterPro" id="IPR051886">
    <property type="entry name" value="Seed_Dev/Stress_Resp_Reg"/>
</dbReference>
<organism evidence="3 4">
    <name type="scientific">Papaver atlanticum</name>
    <dbReference type="NCBI Taxonomy" id="357466"/>
    <lineage>
        <taxon>Eukaryota</taxon>
        <taxon>Viridiplantae</taxon>
        <taxon>Streptophyta</taxon>
        <taxon>Embryophyta</taxon>
        <taxon>Tracheophyta</taxon>
        <taxon>Spermatophyta</taxon>
        <taxon>Magnoliopsida</taxon>
        <taxon>Ranunculales</taxon>
        <taxon>Papaveraceae</taxon>
        <taxon>Papaveroideae</taxon>
        <taxon>Papaver</taxon>
    </lineage>
</organism>
<comment type="caution">
    <text evidence="3">The sequence shown here is derived from an EMBL/GenBank/DDBJ whole genome shotgun (WGS) entry which is preliminary data.</text>
</comment>